<organism evidence="1 2">
    <name type="scientific">Elsinoe batatas</name>
    <dbReference type="NCBI Taxonomy" id="2601811"/>
    <lineage>
        <taxon>Eukaryota</taxon>
        <taxon>Fungi</taxon>
        <taxon>Dikarya</taxon>
        <taxon>Ascomycota</taxon>
        <taxon>Pezizomycotina</taxon>
        <taxon>Dothideomycetes</taxon>
        <taxon>Dothideomycetidae</taxon>
        <taxon>Myriangiales</taxon>
        <taxon>Elsinoaceae</taxon>
        <taxon>Elsinoe</taxon>
    </lineage>
</organism>
<dbReference type="Proteomes" id="UP000809789">
    <property type="component" value="Unassembled WGS sequence"/>
</dbReference>
<gene>
    <name evidence="1" type="ORF">KVT40_002055</name>
</gene>
<sequence>MAAIGLPSLSPYYAEHTDTFTQHLDTPLLKQLPSPLALFWEDVYKVSFAKDGFLEGKIVPYLDVEGEGKKNGGRWYVLPGTRVGEGDKKAREVSHLWKYMVPYSAEEDGVKKVDEGVAVNGVNGWKNAVQK</sequence>
<protein>
    <submittedName>
        <fullName evidence="1">Uncharacterized protein</fullName>
    </submittedName>
</protein>
<reference evidence="1" key="1">
    <citation type="submission" date="2021-07" db="EMBL/GenBank/DDBJ databases">
        <title>Elsinoe batatas strain:CRI-CJ2 Genome sequencing and assembly.</title>
        <authorList>
            <person name="Huang L."/>
        </authorList>
    </citation>
    <scope>NUCLEOTIDE SEQUENCE</scope>
    <source>
        <strain evidence="1">CRI-CJ2</strain>
    </source>
</reference>
<dbReference type="OrthoDB" id="298012at2759"/>
<comment type="caution">
    <text evidence="1">The sequence shown here is derived from an EMBL/GenBank/DDBJ whole genome shotgun (WGS) entry which is preliminary data.</text>
</comment>
<evidence type="ECO:0000313" key="2">
    <source>
        <dbReference type="Proteomes" id="UP000809789"/>
    </source>
</evidence>
<proteinExistence type="predicted"/>
<keyword evidence="2" id="KW-1185">Reference proteome</keyword>
<accession>A0A8K0PHU8</accession>
<dbReference type="AlphaFoldDB" id="A0A8K0PHU8"/>
<name>A0A8K0PHU8_9PEZI</name>
<dbReference type="EMBL" id="JAESVG020000002">
    <property type="protein sequence ID" value="KAG8630436.1"/>
    <property type="molecule type" value="Genomic_DNA"/>
</dbReference>
<evidence type="ECO:0000313" key="1">
    <source>
        <dbReference type="EMBL" id="KAG8630436.1"/>
    </source>
</evidence>